<feature type="signal peptide" evidence="1">
    <location>
        <begin position="1"/>
        <end position="18"/>
    </location>
</feature>
<gene>
    <name evidence="3" type="primary">Clec-L17</name>
    <name evidence="3" type="ORF">Hamer_G025117</name>
</gene>
<evidence type="ECO:0000313" key="3">
    <source>
        <dbReference type="EMBL" id="KAG7173984.1"/>
    </source>
</evidence>
<dbReference type="CDD" id="cd00037">
    <property type="entry name" value="CLECT"/>
    <property type="match status" value="1"/>
</dbReference>
<evidence type="ECO:0000313" key="4">
    <source>
        <dbReference type="Proteomes" id="UP000747542"/>
    </source>
</evidence>
<keyword evidence="4" id="KW-1185">Reference proteome</keyword>
<reference evidence="3" key="1">
    <citation type="journal article" date="2021" name="Sci. Adv.">
        <title>The American lobster genome reveals insights on longevity, neural, and immune adaptations.</title>
        <authorList>
            <person name="Polinski J.M."/>
            <person name="Zimin A.V."/>
            <person name="Clark K.F."/>
            <person name="Kohn A.B."/>
            <person name="Sadowski N."/>
            <person name="Timp W."/>
            <person name="Ptitsyn A."/>
            <person name="Khanna P."/>
            <person name="Romanova D.Y."/>
            <person name="Williams P."/>
            <person name="Greenwood S.J."/>
            <person name="Moroz L.L."/>
            <person name="Walt D.R."/>
            <person name="Bodnar A.G."/>
        </authorList>
    </citation>
    <scope>NUCLEOTIDE SEQUENCE</scope>
    <source>
        <strain evidence="3">GMGI-L3</strain>
    </source>
</reference>
<name>A0A8J5T8E1_HOMAM</name>
<dbReference type="InterPro" id="IPR001304">
    <property type="entry name" value="C-type_lectin-like"/>
</dbReference>
<evidence type="ECO:0000256" key="1">
    <source>
        <dbReference type="SAM" id="SignalP"/>
    </source>
</evidence>
<proteinExistence type="predicted"/>
<dbReference type="AlphaFoldDB" id="A0A8J5T8E1"/>
<feature type="domain" description="C-type lectin" evidence="2">
    <location>
        <begin position="27"/>
        <end position="123"/>
    </location>
</feature>
<dbReference type="EMBL" id="JAHLQT010008269">
    <property type="protein sequence ID" value="KAG7173984.1"/>
    <property type="molecule type" value="Genomic_DNA"/>
</dbReference>
<dbReference type="OrthoDB" id="6347238at2759"/>
<dbReference type="PROSITE" id="PS50041">
    <property type="entry name" value="C_TYPE_LECTIN_2"/>
    <property type="match status" value="1"/>
</dbReference>
<feature type="chain" id="PRO_5035165692" evidence="1">
    <location>
        <begin position="19"/>
        <end position="167"/>
    </location>
</feature>
<comment type="caution">
    <text evidence="3">The sequence shown here is derived from an EMBL/GenBank/DDBJ whole genome shotgun (WGS) entry which is preliminary data.</text>
</comment>
<protein>
    <submittedName>
        <fullName evidence="3">Putative C-type lectin-like 17</fullName>
    </submittedName>
</protein>
<dbReference type="Proteomes" id="UP000747542">
    <property type="component" value="Unassembled WGS sequence"/>
</dbReference>
<accession>A0A8J5T8E1</accession>
<evidence type="ECO:0000259" key="2">
    <source>
        <dbReference type="PROSITE" id="PS50041"/>
    </source>
</evidence>
<keyword evidence="1" id="KW-0732">Signal</keyword>
<organism evidence="3 4">
    <name type="scientific">Homarus americanus</name>
    <name type="common">American lobster</name>
    <dbReference type="NCBI Taxonomy" id="6706"/>
    <lineage>
        <taxon>Eukaryota</taxon>
        <taxon>Metazoa</taxon>
        <taxon>Ecdysozoa</taxon>
        <taxon>Arthropoda</taxon>
        <taxon>Crustacea</taxon>
        <taxon>Multicrustacea</taxon>
        <taxon>Malacostraca</taxon>
        <taxon>Eumalacostraca</taxon>
        <taxon>Eucarida</taxon>
        <taxon>Decapoda</taxon>
        <taxon>Pleocyemata</taxon>
        <taxon>Astacidea</taxon>
        <taxon>Nephropoidea</taxon>
        <taxon>Nephropidae</taxon>
        <taxon>Homarus</taxon>
    </lineage>
</organism>
<sequence length="167" mass="18450">MSLLTQVILATVVAFVGAQCPSDFFEAGGGCFAVIDQPGTNLTWDGCRKLCQDLTTTEWGVDLATFDDAEQLEAFSFTWLTAGAAYDPYPYMWIGVSKVDGEWEMLGGKPVSLQSNMWLPGHPHEMGTVVFLDDITLESGEESYGRQYFHCSMGSIAHRERCLCRAQ</sequence>
<dbReference type="SMART" id="SM00034">
    <property type="entry name" value="CLECT"/>
    <property type="match status" value="1"/>
</dbReference>